<keyword evidence="1" id="KW-0812">Transmembrane</keyword>
<accession>A0ABV5SD13</accession>
<dbReference type="EMBL" id="JBHMBW010000062">
    <property type="protein sequence ID" value="MFB9629571.1"/>
    <property type="molecule type" value="Genomic_DNA"/>
</dbReference>
<comment type="caution">
    <text evidence="2">The sequence shown here is derived from an EMBL/GenBank/DDBJ whole genome shotgun (WGS) entry which is preliminary data.</text>
</comment>
<name>A0ABV5SD13_9ACTN</name>
<keyword evidence="1" id="KW-0472">Membrane</keyword>
<reference evidence="2 3" key="1">
    <citation type="submission" date="2024-09" db="EMBL/GenBank/DDBJ databases">
        <authorList>
            <person name="Sun Q."/>
            <person name="Mori K."/>
        </authorList>
    </citation>
    <scope>NUCLEOTIDE SEQUENCE [LARGE SCALE GENOMIC DNA]</scope>
    <source>
        <strain evidence="2 3">JCM 3143</strain>
    </source>
</reference>
<dbReference type="Proteomes" id="UP001589532">
    <property type="component" value="Unassembled WGS sequence"/>
</dbReference>
<keyword evidence="3" id="KW-1185">Reference proteome</keyword>
<sequence>MTSVAEHATGGGADVVVTPLLHQGYRPALLVGAALVALAVAAAGALRHRFPHHLGPLPRRVHAARRAAAEG</sequence>
<evidence type="ECO:0000256" key="1">
    <source>
        <dbReference type="SAM" id="Phobius"/>
    </source>
</evidence>
<feature type="transmembrane region" description="Helical" evidence="1">
    <location>
        <begin position="28"/>
        <end position="46"/>
    </location>
</feature>
<keyword evidence="1" id="KW-1133">Transmembrane helix</keyword>
<gene>
    <name evidence="2" type="ORF">ACFFSA_41420</name>
</gene>
<organism evidence="2 3">
    <name type="scientific">Nonomuraea helvata</name>
    <dbReference type="NCBI Taxonomy" id="37484"/>
    <lineage>
        <taxon>Bacteria</taxon>
        <taxon>Bacillati</taxon>
        <taxon>Actinomycetota</taxon>
        <taxon>Actinomycetes</taxon>
        <taxon>Streptosporangiales</taxon>
        <taxon>Streptosporangiaceae</taxon>
        <taxon>Nonomuraea</taxon>
    </lineage>
</organism>
<dbReference type="RefSeq" id="WP_344989975.1">
    <property type="nucleotide sequence ID" value="NZ_BAAAXV010000005.1"/>
</dbReference>
<protein>
    <submittedName>
        <fullName evidence="2">Uncharacterized protein</fullName>
    </submittedName>
</protein>
<evidence type="ECO:0000313" key="2">
    <source>
        <dbReference type="EMBL" id="MFB9629571.1"/>
    </source>
</evidence>
<evidence type="ECO:0000313" key="3">
    <source>
        <dbReference type="Proteomes" id="UP001589532"/>
    </source>
</evidence>
<proteinExistence type="predicted"/>